<dbReference type="OMA" id="IHIQETH"/>
<accession>A0A0L0C3F6</accession>
<name>A0A0L0C3F6_LUCCU</name>
<feature type="region of interest" description="Disordered" evidence="1">
    <location>
        <begin position="212"/>
        <end position="232"/>
    </location>
</feature>
<dbReference type="Proteomes" id="UP000037069">
    <property type="component" value="Unassembled WGS sequence"/>
</dbReference>
<dbReference type="PROSITE" id="PS00028">
    <property type="entry name" value="ZINC_FINGER_C2H2_1"/>
    <property type="match status" value="1"/>
</dbReference>
<dbReference type="InterPro" id="IPR013087">
    <property type="entry name" value="Znf_C2H2_type"/>
</dbReference>
<evidence type="ECO:0000259" key="2">
    <source>
        <dbReference type="PROSITE" id="PS00028"/>
    </source>
</evidence>
<keyword evidence="4" id="KW-1185">Reference proteome</keyword>
<evidence type="ECO:0000256" key="1">
    <source>
        <dbReference type="SAM" id="MobiDB-lite"/>
    </source>
</evidence>
<evidence type="ECO:0000313" key="4">
    <source>
        <dbReference type="Proteomes" id="UP000037069"/>
    </source>
</evidence>
<dbReference type="InterPro" id="IPR039258">
    <property type="entry name" value="ZNF511"/>
</dbReference>
<dbReference type="PANTHER" id="PTHR21354:SF0">
    <property type="entry name" value="ZINC FINGER PROTEIN 511"/>
    <property type="match status" value="1"/>
</dbReference>
<dbReference type="SMART" id="SM00355">
    <property type="entry name" value="ZnF_C2H2"/>
    <property type="match status" value="3"/>
</dbReference>
<reference evidence="3 4" key="1">
    <citation type="journal article" date="2015" name="Nat. Commun.">
        <title>Lucilia cuprina genome unlocks parasitic fly biology to underpin future interventions.</title>
        <authorList>
            <person name="Anstead C.A."/>
            <person name="Korhonen P.K."/>
            <person name="Young N.D."/>
            <person name="Hall R.S."/>
            <person name="Jex A.R."/>
            <person name="Murali S.C."/>
            <person name="Hughes D.S."/>
            <person name="Lee S.F."/>
            <person name="Perry T."/>
            <person name="Stroehlein A.J."/>
            <person name="Ansell B.R."/>
            <person name="Breugelmans B."/>
            <person name="Hofmann A."/>
            <person name="Qu J."/>
            <person name="Dugan S."/>
            <person name="Lee S.L."/>
            <person name="Chao H."/>
            <person name="Dinh H."/>
            <person name="Han Y."/>
            <person name="Doddapaneni H.V."/>
            <person name="Worley K.C."/>
            <person name="Muzny D.M."/>
            <person name="Ioannidis P."/>
            <person name="Waterhouse R.M."/>
            <person name="Zdobnov E.M."/>
            <person name="James P.J."/>
            <person name="Bagnall N.H."/>
            <person name="Kotze A.C."/>
            <person name="Gibbs R.A."/>
            <person name="Richards S."/>
            <person name="Batterham P."/>
            <person name="Gasser R.B."/>
        </authorList>
    </citation>
    <scope>NUCLEOTIDE SEQUENCE [LARGE SCALE GENOMIC DNA]</scope>
    <source>
        <strain evidence="3 4">LS</strain>
        <tissue evidence="3">Full body</tissue>
    </source>
</reference>
<dbReference type="PANTHER" id="PTHR21354">
    <property type="entry name" value="ZINC FINGER PROTEIN 511"/>
    <property type="match status" value="1"/>
</dbReference>
<dbReference type="EMBL" id="JRES01001049">
    <property type="protein sequence ID" value="KNC25969.1"/>
    <property type="molecule type" value="Genomic_DNA"/>
</dbReference>
<dbReference type="OrthoDB" id="18440at2759"/>
<comment type="caution">
    <text evidence="3">The sequence shown here is derived from an EMBL/GenBank/DDBJ whole genome shotgun (WGS) entry which is preliminary data.</text>
</comment>
<feature type="domain" description="C2H2-type" evidence="2">
    <location>
        <begin position="130"/>
        <end position="153"/>
    </location>
</feature>
<organism evidence="3 4">
    <name type="scientific">Lucilia cuprina</name>
    <name type="common">Green bottle fly</name>
    <name type="synonym">Australian sheep blowfly</name>
    <dbReference type="NCBI Taxonomy" id="7375"/>
    <lineage>
        <taxon>Eukaryota</taxon>
        <taxon>Metazoa</taxon>
        <taxon>Ecdysozoa</taxon>
        <taxon>Arthropoda</taxon>
        <taxon>Hexapoda</taxon>
        <taxon>Insecta</taxon>
        <taxon>Pterygota</taxon>
        <taxon>Neoptera</taxon>
        <taxon>Endopterygota</taxon>
        <taxon>Diptera</taxon>
        <taxon>Brachycera</taxon>
        <taxon>Muscomorpha</taxon>
        <taxon>Oestroidea</taxon>
        <taxon>Calliphoridae</taxon>
        <taxon>Luciliinae</taxon>
        <taxon>Lucilia</taxon>
    </lineage>
</organism>
<dbReference type="AlphaFoldDB" id="A0A0L0C3F6"/>
<protein>
    <submittedName>
        <fullName evidence="3">Protein lethal(2)k10201</fullName>
    </submittedName>
</protein>
<proteinExistence type="predicted"/>
<gene>
    <name evidence="3" type="ORF">FF38_08322</name>
</gene>
<evidence type="ECO:0000313" key="3">
    <source>
        <dbReference type="EMBL" id="KNC25969.1"/>
    </source>
</evidence>
<sequence length="244" mass="28440">MLNAKEILDLLEKFPKGYLRPDHNLFTASNTNLLETYKKLGAISNKEDELLNDSHNSCSANEIFCNVLGCSMIFDSVASYQSHYNVMHRFICAECKKSMPTEHLLDLHISEHHDSYFKARVDRGERLFKCYLEECKQIFENAAQRKEHCIKEHKFPSNFRFDQMVKNGQHKKDKASQNSSKQTAMEDVEVLKHKEFIHKELKMISFGHQKERTFRPRNGPKPKPDVGKTLESMDTLKEALELMN</sequence>
<dbReference type="STRING" id="7375.A0A0L0C3F6"/>